<keyword evidence="2" id="KW-1133">Transmembrane helix</keyword>
<dbReference type="Proteomes" id="UP000027192">
    <property type="component" value="Unassembled WGS sequence"/>
</dbReference>
<keyword evidence="4" id="KW-1185">Reference proteome</keyword>
<protein>
    <submittedName>
        <fullName evidence="3">Uncharacterized protein</fullName>
    </submittedName>
</protein>
<accession>A0A066RVN1</accession>
<dbReference type="OrthoDB" id="9152192at2"/>
<comment type="caution">
    <text evidence="3">The sequence shown here is derived from an EMBL/GenBank/DDBJ whole genome shotgun (WGS) entry which is preliminary data.</text>
</comment>
<evidence type="ECO:0000313" key="4">
    <source>
        <dbReference type="Proteomes" id="UP000027192"/>
    </source>
</evidence>
<feature type="transmembrane region" description="Helical" evidence="2">
    <location>
        <begin position="35"/>
        <end position="59"/>
    </location>
</feature>
<reference evidence="3 4" key="1">
    <citation type="submission" date="2014-04" db="EMBL/GenBank/DDBJ databases">
        <title>Draft genome sequence of Photobacterium halotolerans S2753: a solonamide, ngercheumicin and holomycin producer.</title>
        <authorList>
            <person name="Machado H.R."/>
            <person name="Gram L."/>
        </authorList>
    </citation>
    <scope>NUCLEOTIDE SEQUENCE [LARGE SCALE GENOMIC DNA]</scope>
    <source>
        <strain evidence="3 4">S2753</strain>
    </source>
</reference>
<organism evidence="3 4">
    <name type="scientific">Photobacterium galatheae</name>
    <dbReference type="NCBI Taxonomy" id="1654360"/>
    <lineage>
        <taxon>Bacteria</taxon>
        <taxon>Pseudomonadati</taxon>
        <taxon>Pseudomonadota</taxon>
        <taxon>Gammaproteobacteria</taxon>
        <taxon>Vibrionales</taxon>
        <taxon>Vibrionaceae</taxon>
        <taxon>Photobacterium</taxon>
    </lineage>
</organism>
<proteinExistence type="predicted"/>
<feature type="compositionally biased region" description="Low complexity" evidence="1">
    <location>
        <begin position="1"/>
        <end position="17"/>
    </location>
</feature>
<keyword evidence="2" id="KW-0812">Transmembrane</keyword>
<dbReference type="RefSeq" id="WP_051641995.1">
    <property type="nucleotide sequence ID" value="NZ_JAGSGC010000007.1"/>
</dbReference>
<dbReference type="EMBL" id="JMIB01000019">
    <property type="protein sequence ID" value="KDM91732.1"/>
    <property type="molecule type" value="Genomic_DNA"/>
</dbReference>
<dbReference type="STRING" id="1654360.EA58_10205"/>
<evidence type="ECO:0000256" key="1">
    <source>
        <dbReference type="SAM" id="MobiDB-lite"/>
    </source>
</evidence>
<name>A0A066RVN1_9GAMM</name>
<feature type="transmembrane region" description="Helical" evidence="2">
    <location>
        <begin position="71"/>
        <end position="90"/>
    </location>
</feature>
<evidence type="ECO:0000256" key="2">
    <source>
        <dbReference type="SAM" id="Phobius"/>
    </source>
</evidence>
<evidence type="ECO:0000313" key="3">
    <source>
        <dbReference type="EMBL" id="KDM91732.1"/>
    </source>
</evidence>
<feature type="transmembrane region" description="Helical" evidence="2">
    <location>
        <begin position="111"/>
        <end position="134"/>
    </location>
</feature>
<sequence>MLSEIQQEQQVVEPEQPNTRQEQPAQLKTYTGRDLLGAIAVGIYLLLLLMASIGFWYLIATNAPPPWIVSIKQIIGCVLVAVSGGVLYCLRAVYLNYSVRKQWDEVWIVWYLFRPFASGLMGYVTYLVISAGLVAVGSTSVEHPETLLYALSFFAGLNVDGFLKKFEGQVSSSVKVKESRQTQGS</sequence>
<gene>
    <name evidence="3" type="ORF">EA58_10205</name>
</gene>
<keyword evidence="2" id="KW-0472">Membrane</keyword>
<dbReference type="AlphaFoldDB" id="A0A066RVN1"/>
<feature type="region of interest" description="Disordered" evidence="1">
    <location>
        <begin position="1"/>
        <end position="23"/>
    </location>
</feature>